<evidence type="ECO:0000313" key="2">
    <source>
        <dbReference type="EMBL" id="RZN65106.1"/>
    </source>
</evidence>
<reference evidence="2 3" key="1">
    <citation type="journal article" date="2019" name="Nat. Microbiol.">
        <title>Wide diversity of methane and short-chain alkane metabolisms in uncultured archaea.</title>
        <authorList>
            <person name="Borrel G."/>
            <person name="Adam P.S."/>
            <person name="McKay L.J."/>
            <person name="Chen L.X."/>
            <person name="Sierra-Garcia I.N."/>
            <person name="Sieber C.M."/>
            <person name="Letourneur Q."/>
            <person name="Ghozlane A."/>
            <person name="Andersen G.L."/>
            <person name="Li W.J."/>
            <person name="Hallam S.J."/>
            <person name="Muyzer G."/>
            <person name="de Oliveira V.M."/>
            <person name="Inskeep W.P."/>
            <person name="Banfield J.F."/>
            <person name="Gribaldo S."/>
        </authorList>
    </citation>
    <scope>NUCLEOTIDE SEQUENCE [LARGE SCALE GENOMIC DNA]</scope>
    <source>
        <strain evidence="2">NM1a</strain>
    </source>
</reference>
<comment type="caution">
    <text evidence="2">The sequence shown here is derived from an EMBL/GenBank/DDBJ whole genome shotgun (WGS) entry which is preliminary data.</text>
</comment>
<dbReference type="GO" id="GO:0008832">
    <property type="term" value="F:dGTPase activity"/>
    <property type="evidence" value="ECO:0007669"/>
    <property type="project" value="TreeGrafter"/>
</dbReference>
<dbReference type="PANTHER" id="PTHR11373:SF4">
    <property type="entry name" value="DEOXYNUCLEOSIDE TRIPHOSPHATE TRIPHOSPHOHYDROLASE SAMHD1"/>
    <property type="match status" value="1"/>
</dbReference>
<dbReference type="SMART" id="SM00471">
    <property type="entry name" value="HDc"/>
    <property type="match status" value="1"/>
</dbReference>
<organism evidence="2 3">
    <name type="scientific">Methanoliparum thermophilum</name>
    <dbReference type="NCBI Taxonomy" id="2491083"/>
    <lineage>
        <taxon>Archaea</taxon>
        <taxon>Methanobacteriati</taxon>
        <taxon>Methanobacteriota</taxon>
        <taxon>Candidatus Methanoliparia</taxon>
        <taxon>Candidatus Methanoliparales</taxon>
        <taxon>Candidatus Methanoliparaceae</taxon>
        <taxon>Candidatus Methanoliparum</taxon>
    </lineage>
</organism>
<dbReference type="Gene3D" id="1.10.3210.10">
    <property type="entry name" value="Hypothetical protein af1432"/>
    <property type="match status" value="1"/>
</dbReference>
<dbReference type="InterPro" id="IPR050135">
    <property type="entry name" value="dGTPase-like"/>
</dbReference>
<dbReference type="GO" id="GO:0006203">
    <property type="term" value="P:dGTP catabolic process"/>
    <property type="evidence" value="ECO:0007669"/>
    <property type="project" value="TreeGrafter"/>
</dbReference>
<dbReference type="EMBL" id="RXIF01000004">
    <property type="protein sequence ID" value="RZN65106.1"/>
    <property type="molecule type" value="Genomic_DNA"/>
</dbReference>
<dbReference type="PANTHER" id="PTHR11373">
    <property type="entry name" value="DEOXYNUCLEOSIDE TRIPHOSPHATE TRIPHOSPHOHYDROLASE"/>
    <property type="match status" value="1"/>
</dbReference>
<dbReference type="SUPFAM" id="SSF109604">
    <property type="entry name" value="HD-domain/PDEase-like"/>
    <property type="match status" value="1"/>
</dbReference>
<evidence type="ECO:0000259" key="1">
    <source>
        <dbReference type="PROSITE" id="PS51831"/>
    </source>
</evidence>
<feature type="domain" description="HD" evidence="1">
    <location>
        <begin position="50"/>
        <end position="187"/>
    </location>
</feature>
<evidence type="ECO:0000313" key="3">
    <source>
        <dbReference type="Proteomes" id="UP000317158"/>
    </source>
</evidence>
<sequence length="385" mass="45081">MKIIRDPIHKNIHVSDTCIRFIDTPEIQRLRRIKQLGLTYLVYPGATHTRFEHSLGVMYLADIFSKDLDEYDQKLLKISALLHDVGHSPYSHDSEEVIKKYTKETHEDVGRILEKETISSVLDDTDLKKSDILDIINRKKPLGKILNGPIDIDKMDYLARDSYYTGVTYGFIDLNRLVQEITFVDNMLVIENKGLQAVESLCVSRFLMSRAVYYHHVSRIAESMLKKALIDLLDSEKADPFVLRDMDDYEIHMLLKNSSGYPKRIIDRIETRNLFKRAIYQDISIFDEKTIYEYKTNREKYEMEIAQSAGIDERYVILDIPEYHKDSFDIPFRIDDEIKSLKDVSSLIRVLDKAEADDWKFGIYTLKEYKDKVKKAAYDILNIHD</sequence>
<dbReference type="AlphaFoldDB" id="A0A520KT67"/>
<name>A0A520KT67_METT2</name>
<accession>A0A520KT67</accession>
<dbReference type="CDD" id="cd00077">
    <property type="entry name" value="HDc"/>
    <property type="match status" value="1"/>
</dbReference>
<dbReference type="InterPro" id="IPR006674">
    <property type="entry name" value="HD_domain"/>
</dbReference>
<dbReference type="Pfam" id="PF19276">
    <property type="entry name" value="HD_assoc_2"/>
    <property type="match status" value="1"/>
</dbReference>
<dbReference type="InterPro" id="IPR003607">
    <property type="entry name" value="HD/PDEase_dom"/>
</dbReference>
<protein>
    <submittedName>
        <fullName evidence="2">HD domain-containing protein</fullName>
    </submittedName>
</protein>
<dbReference type="Proteomes" id="UP000317158">
    <property type="component" value="Unassembled WGS sequence"/>
</dbReference>
<dbReference type="InterPro" id="IPR045509">
    <property type="entry name" value="HD_assoc_2"/>
</dbReference>
<dbReference type="Pfam" id="PF01966">
    <property type="entry name" value="HD"/>
    <property type="match status" value="1"/>
</dbReference>
<dbReference type="PROSITE" id="PS51831">
    <property type="entry name" value="HD"/>
    <property type="match status" value="1"/>
</dbReference>
<proteinExistence type="predicted"/>
<gene>
    <name evidence="2" type="ORF">EF806_03435</name>
</gene>